<dbReference type="EMBL" id="JABTTQ020000005">
    <property type="protein sequence ID" value="KAK6156940.1"/>
    <property type="molecule type" value="Genomic_DNA"/>
</dbReference>
<dbReference type="InterPro" id="IPR015362">
    <property type="entry name" value="WIBG_mago-bd"/>
</dbReference>
<dbReference type="PANTHER" id="PTHR22959:SF0">
    <property type="entry name" value="PARTNER OF Y14 AND MAGO"/>
    <property type="match status" value="1"/>
</dbReference>
<keyword evidence="2" id="KW-0812">Transmembrane</keyword>
<evidence type="ECO:0000256" key="1">
    <source>
        <dbReference type="SAM" id="Coils"/>
    </source>
</evidence>
<reference evidence="4 5" key="1">
    <citation type="journal article" date="2021" name="Comput. Struct. Biotechnol. J.">
        <title>De novo genome assembly of the potent medicinal plant Rehmannia glutinosa using nanopore technology.</title>
        <authorList>
            <person name="Ma L."/>
            <person name="Dong C."/>
            <person name="Song C."/>
            <person name="Wang X."/>
            <person name="Zheng X."/>
            <person name="Niu Y."/>
            <person name="Chen S."/>
            <person name="Feng W."/>
        </authorList>
    </citation>
    <scope>NUCLEOTIDE SEQUENCE [LARGE SCALE GENOMIC DNA]</scope>
    <source>
        <strain evidence="4">DH-2019</strain>
    </source>
</reference>
<evidence type="ECO:0000313" key="5">
    <source>
        <dbReference type="Proteomes" id="UP001318860"/>
    </source>
</evidence>
<sequence>MESTANGGAEDVTQLTAELGKTLKEGERIVGPTRRPDGTLRKPIRIRAGYVPQDEVALYQSKGALWKKEMAATQEVPPGYDPVVEGKRSRKQLRGMRERKRSVSRILSFFCYICLGIGLVCVEAALDKGKNSEQNDADSSNDLPENVVSVASKMNGLSLSGSASVVTPPSDSSIECSTPMDQVQDIHKKIRALKKKHNILGNEIRLTEAQQQKTVEKDLKPEQMEKAAKLEGWRNELKLLEDKKAKLTSSLS</sequence>
<dbReference type="PANTHER" id="PTHR22959">
    <property type="entry name" value="PYM PROTEIN"/>
    <property type="match status" value="1"/>
</dbReference>
<dbReference type="SUPFAM" id="SSF101931">
    <property type="entry name" value="Pym (Within the bgcn gene intron protein, WIBG), N-terminal domain"/>
    <property type="match status" value="1"/>
</dbReference>
<organism evidence="4 5">
    <name type="scientific">Rehmannia glutinosa</name>
    <name type="common">Chinese foxglove</name>
    <dbReference type="NCBI Taxonomy" id="99300"/>
    <lineage>
        <taxon>Eukaryota</taxon>
        <taxon>Viridiplantae</taxon>
        <taxon>Streptophyta</taxon>
        <taxon>Embryophyta</taxon>
        <taxon>Tracheophyta</taxon>
        <taxon>Spermatophyta</taxon>
        <taxon>Magnoliopsida</taxon>
        <taxon>eudicotyledons</taxon>
        <taxon>Gunneridae</taxon>
        <taxon>Pentapetalae</taxon>
        <taxon>asterids</taxon>
        <taxon>lamiids</taxon>
        <taxon>Lamiales</taxon>
        <taxon>Orobanchaceae</taxon>
        <taxon>Rehmannieae</taxon>
        <taxon>Rehmannia</taxon>
    </lineage>
</organism>
<evidence type="ECO:0000256" key="2">
    <source>
        <dbReference type="SAM" id="Phobius"/>
    </source>
</evidence>
<dbReference type="InterPro" id="IPR036348">
    <property type="entry name" value="WIBG_N_sf"/>
</dbReference>
<feature type="transmembrane region" description="Helical" evidence="2">
    <location>
        <begin position="106"/>
        <end position="126"/>
    </location>
</feature>
<keyword evidence="2" id="KW-0472">Membrane</keyword>
<dbReference type="SMART" id="SM01273">
    <property type="entry name" value="Mago-bind"/>
    <property type="match status" value="1"/>
</dbReference>
<name>A0ABR0XCM8_REHGL</name>
<evidence type="ECO:0000313" key="4">
    <source>
        <dbReference type="EMBL" id="KAK6156940.1"/>
    </source>
</evidence>
<comment type="caution">
    <text evidence="4">The sequence shown here is derived from an EMBL/GenBank/DDBJ whole genome shotgun (WGS) entry which is preliminary data.</text>
</comment>
<keyword evidence="2" id="KW-1133">Transmembrane helix</keyword>
<dbReference type="InterPro" id="IPR039333">
    <property type="entry name" value="PYM1"/>
</dbReference>
<gene>
    <name evidence="4" type="ORF">DH2020_011188</name>
</gene>
<keyword evidence="5" id="KW-1185">Reference proteome</keyword>
<evidence type="ECO:0000259" key="3">
    <source>
        <dbReference type="SMART" id="SM01273"/>
    </source>
</evidence>
<dbReference type="Pfam" id="PF09282">
    <property type="entry name" value="Mago-bind"/>
    <property type="match status" value="1"/>
</dbReference>
<dbReference type="Proteomes" id="UP001318860">
    <property type="component" value="Unassembled WGS sequence"/>
</dbReference>
<feature type="coiled-coil region" evidence="1">
    <location>
        <begin position="190"/>
        <end position="250"/>
    </location>
</feature>
<feature type="domain" description="WIBG Mago-binding" evidence="3">
    <location>
        <begin position="26"/>
        <end position="52"/>
    </location>
</feature>
<accession>A0ABR0XCM8</accession>
<keyword evidence="1" id="KW-0175">Coiled coil</keyword>
<proteinExistence type="predicted"/>
<protein>
    <recommendedName>
        <fullName evidence="3">WIBG Mago-binding domain-containing protein</fullName>
    </recommendedName>
</protein>